<evidence type="ECO:0000256" key="1">
    <source>
        <dbReference type="SAM" id="Phobius"/>
    </source>
</evidence>
<gene>
    <name evidence="2" type="ORF">Fokcrypt_00513</name>
</gene>
<name>A0ABZ0UPE5_9RICK</name>
<dbReference type="RefSeq" id="WP_323721964.1">
    <property type="nucleotide sequence ID" value="NZ_CP110343.1"/>
</dbReference>
<keyword evidence="1" id="KW-0472">Membrane</keyword>
<dbReference type="Proteomes" id="UP001325140">
    <property type="component" value="Chromosome"/>
</dbReference>
<feature type="transmembrane region" description="Helical" evidence="1">
    <location>
        <begin position="7"/>
        <end position="25"/>
    </location>
</feature>
<accession>A0ABZ0UPE5</accession>
<evidence type="ECO:0000313" key="2">
    <source>
        <dbReference type="EMBL" id="WPX97986.1"/>
    </source>
</evidence>
<keyword evidence="3" id="KW-1185">Reference proteome</keyword>
<evidence type="ECO:0000313" key="3">
    <source>
        <dbReference type="Proteomes" id="UP001325140"/>
    </source>
</evidence>
<keyword evidence="1" id="KW-0812">Transmembrane</keyword>
<proteinExistence type="predicted"/>
<protein>
    <submittedName>
        <fullName evidence="2">Uncharacterized protein</fullName>
    </submittedName>
</protein>
<reference evidence="2" key="1">
    <citation type="submission" date="2022-10" db="EMBL/GenBank/DDBJ databases">
        <title>Host association and intracellularity evolved multiple times independently in the Rickettsiales.</title>
        <authorList>
            <person name="Castelli M."/>
            <person name="Nardi T."/>
            <person name="Gammuto L."/>
            <person name="Bellinzona G."/>
            <person name="Sabaneyeva E."/>
            <person name="Potekhin A."/>
            <person name="Serra V."/>
            <person name="Petroni G."/>
            <person name="Sassera D."/>
        </authorList>
    </citation>
    <scope>NUCLEOTIDE SEQUENCE [LARGE SCALE GENOMIC DNA]</scope>
    <source>
        <strain evidence="2">US_Bl 11III1</strain>
    </source>
</reference>
<organism evidence="2 3">
    <name type="scientific">Candidatus Fokinia crypta</name>
    <dbReference type="NCBI Taxonomy" id="1920990"/>
    <lineage>
        <taxon>Bacteria</taxon>
        <taxon>Pseudomonadati</taxon>
        <taxon>Pseudomonadota</taxon>
        <taxon>Alphaproteobacteria</taxon>
        <taxon>Rickettsiales</taxon>
        <taxon>Candidatus Midichloriaceae</taxon>
        <taxon>Candidatus Fokinia</taxon>
    </lineage>
</organism>
<sequence length="368" mass="42845">MKKKLTLIFGVVFCIVIIIAFFYFYRQKDINERHFGALLKEKFASHGLIFDYLSIVQKNDSFILDNVTIVGALPIFKTEVLFDKIKITNGVTSIEVEFIGEVKISIQQSMDYNTPSKFTTYSSVALRDYKQLKIFLPINKNAESTPNYTSFKSIISNAKLYIDNKEKAILKECNIDVTGNPNIERLINIKMQFEDVNQIHQNEQLYSLDVHVINHENEKEDMYEIQKFFMKSNMYAIKMHGDISFYNLNSLQESESNTDMHYVKSENIIVHLQNYEEISATMTNLVERFYQNFFESHNKSTSKISKHGLQMAIKSLIEFISQDIRDDESTIHIAYDEKNGMTFSGKTNDDLVKFVKIFQLTKKDELSK</sequence>
<keyword evidence="1" id="KW-1133">Transmembrane helix</keyword>
<dbReference type="EMBL" id="CP110343">
    <property type="protein sequence ID" value="WPX97986.1"/>
    <property type="molecule type" value="Genomic_DNA"/>
</dbReference>